<dbReference type="Gene3D" id="2.60.120.200">
    <property type="match status" value="1"/>
</dbReference>
<feature type="domain" description="GH16" evidence="2">
    <location>
        <begin position="62"/>
        <end position="337"/>
    </location>
</feature>
<comment type="caution">
    <text evidence="3">The sequence shown here is derived from an EMBL/GenBank/DDBJ whole genome shotgun (WGS) entry which is preliminary data.</text>
</comment>
<dbReference type="InterPro" id="IPR050546">
    <property type="entry name" value="Glycosyl_Hydrlase_16"/>
</dbReference>
<dbReference type="PROSITE" id="PS51762">
    <property type="entry name" value="GH16_2"/>
    <property type="match status" value="1"/>
</dbReference>
<sequence length="337" mass="36762">MVTTGLSELAREITGPGRYKSYPMLRRLPDWERGSCEPPRGRFIMLASARRRPVRWIAALALTATAGFTPVLSVTTADAASTDACGVKLAKASGGTWTCSFVDNFSGTALDTKKWTVMDTATYGFYLGDTCFIKGQGLKLSQGQLKMTTVRKAPFTCKTPGGSFQTQNLGAGLATAGKFSQAYGRFEARMKLPAYTGPGLHGGYWLNPQEMAYGAWPASGEIDVAEWFSAWADNMYPSLHYSGSSLQKDTAFNCAAGRVGAFHTYSVEWVSTKMDFIYDGKLCFSRTWEPTVQIAPQPFDKAFYNTLTWGAAGGVDPATDTTDFPATLTVDYVKSWY</sequence>
<dbReference type="OrthoDB" id="3250776at2"/>
<dbReference type="Pfam" id="PF00722">
    <property type="entry name" value="Glyco_hydro_16"/>
    <property type="match status" value="1"/>
</dbReference>
<dbReference type="Proteomes" id="UP000276542">
    <property type="component" value="Unassembled WGS sequence"/>
</dbReference>
<dbReference type="GO" id="GO:0004553">
    <property type="term" value="F:hydrolase activity, hydrolyzing O-glycosyl compounds"/>
    <property type="evidence" value="ECO:0007669"/>
    <property type="project" value="InterPro"/>
</dbReference>
<dbReference type="InterPro" id="IPR000757">
    <property type="entry name" value="Beta-glucanase-like"/>
</dbReference>
<name>A0A3A5H6K5_9ACTN</name>
<proteinExistence type="inferred from homology"/>
<dbReference type="PANTHER" id="PTHR10963:SF55">
    <property type="entry name" value="GLYCOSIDE HYDROLASE FAMILY 16 PROTEIN"/>
    <property type="match status" value="1"/>
</dbReference>
<dbReference type="EMBL" id="QYRP01000002">
    <property type="protein sequence ID" value="RJS45025.1"/>
    <property type="molecule type" value="Genomic_DNA"/>
</dbReference>
<dbReference type="PANTHER" id="PTHR10963">
    <property type="entry name" value="GLYCOSYL HYDROLASE-RELATED"/>
    <property type="match status" value="1"/>
</dbReference>
<keyword evidence="4" id="KW-1185">Reference proteome</keyword>
<dbReference type="InterPro" id="IPR013320">
    <property type="entry name" value="ConA-like_dom_sf"/>
</dbReference>
<keyword evidence="3" id="KW-0378">Hydrolase</keyword>
<evidence type="ECO:0000259" key="2">
    <source>
        <dbReference type="PROSITE" id="PS51762"/>
    </source>
</evidence>
<dbReference type="CDD" id="cd08023">
    <property type="entry name" value="GH16_laminarinase_like"/>
    <property type="match status" value="1"/>
</dbReference>
<dbReference type="SUPFAM" id="SSF49899">
    <property type="entry name" value="Concanavalin A-like lectins/glucanases"/>
    <property type="match status" value="1"/>
</dbReference>
<accession>A0A3A5H6K5</accession>
<evidence type="ECO:0000256" key="1">
    <source>
        <dbReference type="ARBA" id="ARBA00006865"/>
    </source>
</evidence>
<protein>
    <submittedName>
        <fullName evidence="3">Glycoside hydrolase family 16 protein</fullName>
    </submittedName>
</protein>
<dbReference type="GO" id="GO:0005975">
    <property type="term" value="P:carbohydrate metabolic process"/>
    <property type="evidence" value="ECO:0007669"/>
    <property type="project" value="InterPro"/>
</dbReference>
<comment type="similarity">
    <text evidence="1">Belongs to the glycosyl hydrolase 16 family.</text>
</comment>
<evidence type="ECO:0000313" key="3">
    <source>
        <dbReference type="EMBL" id="RJS45025.1"/>
    </source>
</evidence>
<organism evidence="3 4">
    <name type="scientific">Nocardioides cavernaquae</name>
    <dbReference type="NCBI Taxonomy" id="2321396"/>
    <lineage>
        <taxon>Bacteria</taxon>
        <taxon>Bacillati</taxon>
        <taxon>Actinomycetota</taxon>
        <taxon>Actinomycetes</taxon>
        <taxon>Propionibacteriales</taxon>
        <taxon>Nocardioidaceae</taxon>
        <taxon>Nocardioides</taxon>
    </lineage>
</organism>
<evidence type="ECO:0000313" key="4">
    <source>
        <dbReference type="Proteomes" id="UP000276542"/>
    </source>
</evidence>
<dbReference type="AlphaFoldDB" id="A0A3A5H6K5"/>
<reference evidence="4" key="1">
    <citation type="submission" date="2018-09" db="EMBL/GenBank/DDBJ databases">
        <authorList>
            <person name="Zhu H."/>
        </authorList>
    </citation>
    <scope>NUCLEOTIDE SEQUENCE [LARGE SCALE GENOMIC DNA]</scope>
    <source>
        <strain evidence="4">K1W22B-1</strain>
    </source>
</reference>
<gene>
    <name evidence="3" type="ORF">D4739_01380</name>
</gene>